<keyword evidence="1" id="KW-1133">Transmembrane helix</keyword>
<dbReference type="Proteomes" id="UP000276133">
    <property type="component" value="Unassembled WGS sequence"/>
</dbReference>
<evidence type="ECO:0000256" key="1">
    <source>
        <dbReference type="SAM" id="Phobius"/>
    </source>
</evidence>
<organism evidence="2 3">
    <name type="scientific">Brachionus plicatilis</name>
    <name type="common">Marine rotifer</name>
    <name type="synonym">Brachionus muelleri</name>
    <dbReference type="NCBI Taxonomy" id="10195"/>
    <lineage>
        <taxon>Eukaryota</taxon>
        <taxon>Metazoa</taxon>
        <taxon>Spiralia</taxon>
        <taxon>Gnathifera</taxon>
        <taxon>Rotifera</taxon>
        <taxon>Eurotatoria</taxon>
        <taxon>Monogononta</taxon>
        <taxon>Pseudotrocha</taxon>
        <taxon>Ploima</taxon>
        <taxon>Brachionidae</taxon>
        <taxon>Brachionus</taxon>
    </lineage>
</organism>
<protein>
    <submittedName>
        <fullName evidence="2">Uncharacterized protein</fullName>
    </submittedName>
</protein>
<evidence type="ECO:0000313" key="2">
    <source>
        <dbReference type="EMBL" id="RNA17825.1"/>
    </source>
</evidence>
<keyword evidence="1" id="KW-0472">Membrane</keyword>
<keyword evidence="1" id="KW-0812">Transmembrane</keyword>
<sequence length="80" mass="9263">MPTILVFKFFFCSKIVLDLTTKFIVNFFSISLLSIFNIVNKKNLSKTCHLDHLNQLMNKIQEDLGKSLKTKSCTKLTYTN</sequence>
<gene>
    <name evidence="2" type="ORF">BpHYR1_039518</name>
</gene>
<dbReference type="EMBL" id="REGN01004367">
    <property type="protein sequence ID" value="RNA17825.1"/>
    <property type="molecule type" value="Genomic_DNA"/>
</dbReference>
<keyword evidence="3" id="KW-1185">Reference proteome</keyword>
<dbReference type="AlphaFoldDB" id="A0A3M7R3L3"/>
<accession>A0A3M7R3L3</accession>
<proteinExistence type="predicted"/>
<feature type="transmembrane region" description="Helical" evidence="1">
    <location>
        <begin position="20"/>
        <end position="39"/>
    </location>
</feature>
<reference evidence="2 3" key="1">
    <citation type="journal article" date="2018" name="Sci. Rep.">
        <title>Genomic signatures of local adaptation to the degree of environmental predictability in rotifers.</title>
        <authorList>
            <person name="Franch-Gras L."/>
            <person name="Hahn C."/>
            <person name="Garcia-Roger E.M."/>
            <person name="Carmona M.J."/>
            <person name="Serra M."/>
            <person name="Gomez A."/>
        </authorList>
    </citation>
    <scope>NUCLEOTIDE SEQUENCE [LARGE SCALE GENOMIC DNA]</scope>
    <source>
        <strain evidence="2">HYR1</strain>
    </source>
</reference>
<evidence type="ECO:0000313" key="3">
    <source>
        <dbReference type="Proteomes" id="UP000276133"/>
    </source>
</evidence>
<comment type="caution">
    <text evidence="2">The sequence shown here is derived from an EMBL/GenBank/DDBJ whole genome shotgun (WGS) entry which is preliminary data.</text>
</comment>
<name>A0A3M7R3L3_BRAPC</name>